<evidence type="ECO:0000256" key="11">
    <source>
        <dbReference type="SAM" id="SignalP"/>
    </source>
</evidence>
<dbReference type="GO" id="GO:0046872">
    <property type="term" value="F:metal ion binding"/>
    <property type="evidence" value="ECO:0007669"/>
    <property type="project" value="UniProtKB-KW"/>
</dbReference>
<dbReference type="GO" id="GO:0004862">
    <property type="term" value="F:cAMP-dependent protein kinase inhibitor activity"/>
    <property type="evidence" value="ECO:0007669"/>
    <property type="project" value="TreeGrafter"/>
</dbReference>
<keyword evidence="7 8" id="KW-0472">Membrane</keyword>
<feature type="domain" description="Cyclic nucleotide-binding" evidence="12">
    <location>
        <begin position="671"/>
        <end position="792"/>
    </location>
</feature>
<feature type="repeat" description="Solcar" evidence="8">
    <location>
        <begin position="1116"/>
        <end position="1198"/>
    </location>
</feature>
<dbReference type="PROSITE" id="PS50042">
    <property type="entry name" value="CNMP_BINDING_3"/>
    <property type="match status" value="2"/>
</dbReference>
<evidence type="ECO:0000256" key="5">
    <source>
        <dbReference type="ARBA" id="ARBA00022801"/>
    </source>
</evidence>
<dbReference type="Pfam" id="PF00027">
    <property type="entry name" value="cNMP_binding"/>
    <property type="match status" value="1"/>
</dbReference>
<dbReference type="SUPFAM" id="SSF81606">
    <property type="entry name" value="PP2C-like"/>
    <property type="match status" value="1"/>
</dbReference>
<dbReference type="SMART" id="SM00100">
    <property type="entry name" value="cNMP"/>
    <property type="match status" value="1"/>
</dbReference>
<evidence type="ECO:0000256" key="3">
    <source>
        <dbReference type="ARBA" id="ARBA00022692"/>
    </source>
</evidence>
<evidence type="ECO:0000313" key="14">
    <source>
        <dbReference type="EMBL" id="POM69119.1"/>
    </source>
</evidence>
<dbReference type="GO" id="GO:0005829">
    <property type="term" value="C:cytosol"/>
    <property type="evidence" value="ECO:0007669"/>
    <property type="project" value="TreeGrafter"/>
</dbReference>
<evidence type="ECO:0000256" key="10">
    <source>
        <dbReference type="SAM" id="MobiDB-lite"/>
    </source>
</evidence>
<evidence type="ECO:0000256" key="4">
    <source>
        <dbReference type="ARBA" id="ARBA00022723"/>
    </source>
</evidence>
<dbReference type="Pfam" id="PF00481">
    <property type="entry name" value="PP2C"/>
    <property type="match status" value="1"/>
</dbReference>
<protein>
    <submittedName>
        <fullName evidence="14">Mitochondrial Carrier (MC) Family</fullName>
    </submittedName>
</protein>
<feature type="region of interest" description="Disordered" evidence="10">
    <location>
        <begin position="999"/>
        <end position="1019"/>
    </location>
</feature>
<evidence type="ECO:0000256" key="7">
    <source>
        <dbReference type="ARBA" id="ARBA00023136"/>
    </source>
</evidence>
<dbReference type="InterPro" id="IPR000222">
    <property type="entry name" value="PP2C_BS"/>
</dbReference>
<reference evidence="14 15" key="1">
    <citation type="journal article" date="2017" name="Genome Biol. Evol.">
        <title>Phytophthora megakarya and P. palmivora, closely related causal agents of cacao black pod rot, underwent increases in genome sizes and gene numbers by different mechanisms.</title>
        <authorList>
            <person name="Ali S.S."/>
            <person name="Shao J."/>
            <person name="Lary D.J."/>
            <person name="Kronmiller B."/>
            <person name="Shen D."/>
            <person name="Strem M.D."/>
            <person name="Amoako-Attah I."/>
            <person name="Akrofi A.Y."/>
            <person name="Begoude B.A."/>
            <person name="Ten Hoopen G.M."/>
            <person name="Coulibaly K."/>
            <person name="Kebe B.I."/>
            <person name="Melnick R.L."/>
            <person name="Guiltinan M.J."/>
            <person name="Tyler B.M."/>
            <person name="Meinhardt L.W."/>
            <person name="Bailey B.A."/>
        </authorList>
    </citation>
    <scope>NUCLEOTIDE SEQUENCE [LARGE SCALE GENOMIC DNA]</scope>
    <source>
        <strain evidence="15">sbr112.9</strain>
    </source>
</reference>
<feature type="domain" description="PPM-type phosphatase" evidence="13">
    <location>
        <begin position="52"/>
        <end position="296"/>
    </location>
</feature>
<accession>A0A2P4XUF9</accession>
<dbReference type="PANTHER" id="PTHR11635:SF152">
    <property type="entry name" value="CAMP-DEPENDENT PROTEIN KINASE TYPE I REGULATORY SUBUNIT-RELATED"/>
    <property type="match status" value="1"/>
</dbReference>
<feature type="compositionally biased region" description="Polar residues" evidence="10">
    <location>
        <begin position="457"/>
        <end position="467"/>
    </location>
</feature>
<dbReference type="InterPro" id="IPR050503">
    <property type="entry name" value="cAMP-dep_PK_reg_su-like"/>
</dbReference>
<feature type="non-terminal residue" evidence="14">
    <location>
        <position position="1198"/>
    </location>
</feature>
<keyword evidence="6 9" id="KW-0904">Protein phosphatase</keyword>
<dbReference type="InterPro" id="IPR014710">
    <property type="entry name" value="RmlC-like_jellyroll"/>
</dbReference>
<dbReference type="SUPFAM" id="SSF51206">
    <property type="entry name" value="cAMP-binding domain-like"/>
    <property type="match status" value="2"/>
</dbReference>
<dbReference type="EMBL" id="NCKW01007937">
    <property type="protein sequence ID" value="POM69119.1"/>
    <property type="molecule type" value="Genomic_DNA"/>
</dbReference>
<keyword evidence="15" id="KW-1185">Reference proteome</keyword>
<dbReference type="GO" id="GO:0030552">
    <property type="term" value="F:cAMP binding"/>
    <property type="evidence" value="ECO:0007669"/>
    <property type="project" value="TreeGrafter"/>
</dbReference>
<proteinExistence type="inferred from homology"/>
<dbReference type="PROSITE" id="PS51746">
    <property type="entry name" value="PPM_2"/>
    <property type="match status" value="1"/>
</dbReference>
<comment type="subcellular location">
    <subcellularLocation>
        <location evidence="1">Membrane</location>
        <topology evidence="1">Multi-pass membrane protein</topology>
    </subcellularLocation>
    <subcellularLocation>
        <location evidence="2">Membrane</location>
        <topology evidence="2">Peripheral membrane protein</topology>
    </subcellularLocation>
</comment>
<feature type="domain" description="Cyclic nucleotide-binding" evidence="12">
    <location>
        <begin position="594"/>
        <end position="646"/>
    </location>
</feature>
<feature type="compositionally biased region" description="Low complexity" evidence="10">
    <location>
        <begin position="481"/>
        <end position="494"/>
    </location>
</feature>
<name>A0A2P4XUF9_9STRA</name>
<dbReference type="InterPro" id="IPR000595">
    <property type="entry name" value="cNMP-bd_dom"/>
</dbReference>
<feature type="region of interest" description="Disordered" evidence="10">
    <location>
        <begin position="453"/>
        <end position="517"/>
    </location>
</feature>
<dbReference type="Proteomes" id="UP000237271">
    <property type="component" value="Unassembled WGS sequence"/>
</dbReference>
<dbReference type="GO" id="GO:0005952">
    <property type="term" value="C:cAMP-dependent protein kinase complex"/>
    <property type="evidence" value="ECO:0007669"/>
    <property type="project" value="InterPro"/>
</dbReference>
<evidence type="ECO:0000256" key="1">
    <source>
        <dbReference type="ARBA" id="ARBA00004141"/>
    </source>
</evidence>
<evidence type="ECO:0000256" key="8">
    <source>
        <dbReference type="PROSITE-ProRule" id="PRU00282"/>
    </source>
</evidence>
<dbReference type="Gene3D" id="3.60.40.10">
    <property type="entry name" value="PPM-type phosphatase domain"/>
    <property type="match status" value="1"/>
</dbReference>
<dbReference type="InterPro" id="IPR001932">
    <property type="entry name" value="PPM-type_phosphatase-like_dom"/>
</dbReference>
<sequence>MAQTLRGSFLSQALVLVIIVLVLRYVAASWRSGLAPYEVETCPPINPHVHYRYGVSQMQGRRPYMEDRHTAMADLNGDSKQSFYGIFDGHGGDGAANYCVQAMCQNVIREPSITKEPAEALKNGFLRTDQEIANRKNSEDGTTALVMLTQGDEIFVAHTGDSRAVLVHRSGKVSVLTSDHKPNRPDERRRIQELGGSVVFWGVWRVEGILAVSRAIGDRMLKPFVVAEPEVKKFTRTDTDRYVVLASDGVWDTVSNDDAAQLVLKYEDPQSAAQRIMEEAYSRGSMDNISVMVIDLRELFVRTQTYDIPCDPRQPAKWLLMQAKNIQRSSQKNTPPEDELEVLFNRTSRQVINLEDSIGSSISAMDVIDARTLLQTPDTSFNSAMFPWLRSYPGGLHLSADKIDSSNGLFFQQLYAFTLIGKRTPVSAAQRKQKHDQDAFLSLLHTYVMGNYDEDNSNGARRTTVPSSPGYPPEHDPNGFSDSGSDSSVEDSPSYPTRSSQTNEYGGPQRIPAPSSPVQVPVAIGMKLGADETKQFAIVKECFEGSEAKRYPEIQSGVVILAVNGQELRKRKTIALPEFKSSSSLVGKNERVHVATNGPGNAFGESALIYDTPRRATIQASSSNSDDDEEAVVLWQLDKQTFREILARHPGSQQSLEERRFLLEALEDHPLFTELDDRAKALAVRKCFPLSVRAGTTILRQGDPGDYFYLVENGRCEVSRRKPKATKPFVDRVIGRGASFGEAALLYNSRRGASVKALEDAKIWCMDRASFLTITRSGSTALHKLFKKVGTTVVSGSNESFATERDLRRMLTDPQQMQLVRHSANEDEDEEEEFRNPLFLPASLPSGVAYDRAVQLALSLLLNDSSGLVNFSQFAHFHIALGASNIDQLLPEAAFRVLKSVADSYDGDSTRIQTAAPSLFEQDDADQSTIKLHELPRAIQQWISTSEAAGAAFKKLETPVQMTPGRLSFYERLFDLPPHKLGDQYVTHDDLVRGITAFEVEDDRSESDQDDDHPQSEDVTAAKEEFRAFLIALKSDINALRTIWRAAELQAHGGDRADVISDQERLTFDANLKSGWISALRQNPTGGDWEYLQPEMEDNRQVYNKINATLRKQHLTAQITSFTAAIAAGALARTVCAPLERLKMLMQLSTPKPTPASATKLLSGSAPYKSLTRGFLNMMKLSGPRSLFSGNLAHCIWI</sequence>
<dbReference type="FunFam" id="2.60.120.10:FF:000176">
    <property type="entry name" value="Calcium-binding mitochondrial carrier protein SCaMC-1"/>
    <property type="match status" value="1"/>
</dbReference>
<dbReference type="OrthoDB" id="270584at2759"/>
<dbReference type="FunFam" id="3.60.40.10:FF:000035">
    <property type="entry name" value="Leucine rich repeat protein phosphatase 2c domain containing protein"/>
    <property type="match status" value="1"/>
</dbReference>
<dbReference type="Gene3D" id="1.50.40.10">
    <property type="entry name" value="Mitochondrial carrier domain"/>
    <property type="match status" value="1"/>
</dbReference>
<dbReference type="PROSITE" id="PS01032">
    <property type="entry name" value="PPM_1"/>
    <property type="match status" value="1"/>
</dbReference>
<dbReference type="Gene3D" id="2.60.120.10">
    <property type="entry name" value="Jelly Rolls"/>
    <property type="match status" value="2"/>
</dbReference>
<dbReference type="GO" id="GO:0016020">
    <property type="term" value="C:membrane"/>
    <property type="evidence" value="ECO:0007669"/>
    <property type="project" value="UniProtKB-SubCell"/>
</dbReference>
<evidence type="ECO:0000313" key="15">
    <source>
        <dbReference type="Proteomes" id="UP000237271"/>
    </source>
</evidence>
<dbReference type="SMART" id="SM00331">
    <property type="entry name" value="PP2C_SIG"/>
    <property type="match status" value="1"/>
</dbReference>
<dbReference type="PANTHER" id="PTHR11635">
    <property type="entry name" value="CAMP-DEPENDENT PROTEIN KINASE REGULATORY CHAIN"/>
    <property type="match status" value="1"/>
</dbReference>
<comment type="caution">
    <text evidence="14">The sequence shown here is derived from an EMBL/GenBank/DDBJ whole genome shotgun (WGS) entry which is preliminary data.</text>
</comment>
<keyword evidence="11" id="KW-0732">Signal</keyword>
<keyword evidence="3 8" id="KW-0812">Transmembrane</keyword>
<dbReference type="InterPro" id="IPR018108">
    <property type="entry name" value="MCP_transmembrane"/>
</dbReference>
<dbReference type="CDD" id="cd00143">
    <property type="entry name" value="PP2Cc"/>
    <property type="match status" value="1"/>
</dbReference>
<dbReference type="GO" id="GO:0004721">
    <property type="term" value="F:phosphoprotein phosphatase activity"/>
    <property type="evidence" value="ECO:0007669"/>
    <property type="project" value="UniProtKB-KW"/>
</dbReference>
<dbReference type="SUPFAM" id="SSF103506">
    <property type="entry name" value="Mitochondrial carrier"/>
    <property type="match status" value="1"/>
</dbReference>
<feature type="compositionally biased region" description="Polar residues" evidence="10">
    <location>
        <begin position="495"/>
        <end position="504"/>
    </location>
</feature>
<gene>
    <name evidence="14" type="ORF">PHPALM_14628</name>
</gene>
<evidence type="ECO:0000256" key="2">
    <source>
        <dbReference type="ARBA" id="ARBA00004170"/>
    </source>
</evidence>
<evidence type="ECO:0000259" key="13">
    <source>
        <dbReference type="PROSITE" id="PS51746"/>
    </source>
</evidence>
<feature type="compositionally biased region" description="Acidic residues" evidence="10">
    <location>
        <begin position="999"/>
        <end position="1011"/>
    </location>
</feature>
<keyword evidence="4" id="KW-0479">Metal-binding</keyword>
<dbReference type="PROSITE" id="PS50920">
    <property type="entry name" value="SOLCAR"/>
    <property type="match status" value="1"/>
</dbReference>
<evidence type="ECO:0000256" key="6">
    <source>
        <dbReference type="ARBA" id="ARBA00022912"/>
    </source>
</evidence>
<evidence type="ECO:0000256" key="9">
    <source>
        <dbReference type="RuleBase" id="RU003465"/>
    </source>
</evidence>
<dbReference type="GO" id="GO:0034236">
    <property type="term" value="F:protein kinase A catalytic subunit binding"/>
    <property type="evidence" value="ECO:0007669"/>
    <property type="project" value="TreeGrafter"/>
</dbReference>
<comment type="similarity">
    <text evidence="9">Belongs to the PP2C family.</text>
</comment>
<dbReference type="AlphaFoldDB" id="A0A2P4XUF9"/>
<feature type="chain" id="PRO_5015150962" evidence="11">
    <location>
        <begin position="29"/>
        <end position="1198"/>
    </location>
</feature>
<dbReference type="InterPro" id="IPR018490">
    <property type="entry name" value="cNMP-bd_dom_sf"/>
</dbReference>
<dbReference type="SMART" id="SM00332">
    <property type="entry name" value="PP2Cc"/>
    <property type="match status" value="1"/>
</dbReference>
<dbReference type="InterPro" id="IPR023395">
    <property type="entry name" value="MCP_dom_sf"/>
</dbReference>
<organism evidence="14 15">
    <name type="scientific">Phytophthora palmivora</name>
    <dbReference type="NCBI Taxonomy" id="4796"/>
    <lineage>
        <taxon>Eukaryota</taxon>
        <taxon>Sar</taxon>
        <taxon>Stramenopiles</taxon>
        <taxon>Oomycota</taxon>
        <taxon>Peronosporomycetes</taxon>
        <taxon>Peronosporales</taxon>
        <taxon>Peronosporaceae</taxon>
        <taxon>Phytophthora</taxon>
    </lineage>
</organism>
<dbReference type="Pfam" id="PF00153">
    <property type="entry name" value="Mito_carr"/>
    <property type="match status" value="1"/>
</dbReference>
<evidence type="ECO:0000259" key="12">
    <source>
        <dbReference type="PROSITE" id="PS50042"/>
    </source>
</evidence>
<keyword evidence="5 9" id="KW-0378">Hydrolase</keyword>
<dbReference type="InterPro" id="IPR036457">
    <property type="entry name" value="PPM-type-like_dom_sf"/>
</dbReference>
<feature type="signal peptide" evidence="11">
    <location>
        <begin position="1"/>
        <end position="28"/>
    </location>
</feature>
<dbReference type="CDD" id="cd00038">
    <property type="entry name" value="CAP_ED"/>
    <property type="match status" value="2"/>
</dbReference>